<evidence type="ECO:0000313" key="3">
    <source>
        <dbReference type="EMBL" id="KAK8853343.1"/>
    </source>
</evidence>
<feature type="compositionally biased region" description="Low complexity" evidence="1">
    <location>
        <begin position="391"/>
        <end position="427"/>
    </location>
</feature>
<feature type="region of interest" description="Disordered" evidence="1">
    <location>
        <begin position="390"/>
        <end position="436"/>
    </location>
</feature>
<organism evidence="3 4">
    <name type="scientific">Kwoniella newhampshirensis</name>
    <dbReference type="NCBI Taxonomy" id="1651941"/>
    <lineage>
        <taxon>Eukaryota</taxon>
        <taxon>Fungi</taxon>
        <taxon>Dikarya</taxon>
        <taxon>Basidiomycota</taxon>
        <taxon>Agaricomycotina</taxon>
        <taxon>Tremellomycetes</taxon>
        <taxon>Tremellales</taxon>
        <taxon>Cryptococcaceae</taxon>
        <taxon>Kwoniella</taxon>
    </lineage>
</organism>
<feature type="region of interest" description="Disordered" evidence="1">
    <location>
        <begin position="1"/>
        <end position="67"/>
    </location>
</feature>
<feature type="compositionally biased region" description="Polar residues" evidence="1">
    <location>
        <begin position="1"/>
        <end position="10"/>
    </location>
</feature>
<accession>A0AAW0YPX2</accession>
<proteinExistence type="predicted"/>
<feature type="transmembrane region" description="Helical" evidence="2">
    <location>
        <begin position="196"/>
        <end position="214"/>
    </location>
</feature>
<keyword evidence="2" id="KW-0812">Transmembrane</keyword>
<dbReference type="GeneID" id="92181305"/>
<dbReference type="EMBL" id="JBCAWK010000007">
    <property type="protein sequence ID" value="KAK8853343.1"/>
    <property type="molecule type" value="Genomic_DNA"/>
</dbReference>
<evidence type="ECO:0000256" key="2">
    <source>
        <dbReference type="SAM" id="Phobius"/>
    </source>
</evidence>
<keyword evidence="2" id="KW-0472">Membrane</keyword>
<sequence length="436" mass="48198">MSGAASSNRRSTSDSKRASDRESSKHRSSSKSPGSGEHPSSSSSPSSKLPSASDARRRAADTAKTVGDGAGKAYDTVADCFGGEKELDKTIRQFNPTFYDFAEKSFMKNTTITNKPGKFLLFLIALGIIQSFIPLFQWPLDFVARYLGFIFMYRSGLDELKEGFESSRRAPKVKSLLTVFMLSSAIQLIPNFLFNTYYHFGALWSFFLPVILFITPWKDAPEQTLATLICDTFFSSGAAVLGSLIPASMQGENGQNLAILVGAVVGLLFWVGYLGGTAAYVAVWFFLAFSTIDNLGRTFISKEESSTGFYAQMTIWHNLLAIWLWRFLISAIEGISVPGLISVIGLILHYIPSYFLWMTGFMFAMLMTKKTEKRHRADTWYARWLTGVIPSPTSSSSSSSTKSSSHSGSNRGSSSNRESSSRQSSQQRPRRSRAQE</sequence>
<gene>
    <name evidence="3" type="ORF">IAR55_004047</name>
</gene>
<evidence type="ECO:0000313" key="4">
    <source>
        <dbReference type="Proteomes" id="UP001388673"/>
    </source>
</evidence>
<feature type="compositionally biased region" description="Basic and acidic residues" evidence="1">
    <location>
        <begin position="11"/>
        <end position="25"/>
    </location>
</feature>
<protein>
    <submittedName>
        <fullName evidence="3">Uncharacterized protein</fullName>
    </submittedName>
</protein>
<feature type="transmembrane region" description="Helical" evidence="2">
    <location>
        <begin position="308"/>
        <end position="328"/>
    </location>
</feature>
<feature type="transmembrane region" description="Helical" evidence="2">
    <location>
        <begin position="257"/>
        <end position="287"/>
    </location>
</feature>
<evidence type="ECO:0000256" key="1">
    <source>
        <dbReference type="SAM" id="MobiDB-lite"/>
    </source>
</evidence>
<keyword evidence="4" id="KW-1185">Reference proteome</keyword>
<reference evidence="3 4" key="1">
    <citation type="journal article" date="2024" name="bioRxiv">
        <title>Comparative genomics of Cryptococcus and Kwoniella reveals pathogenesis evolution and contrasting karyotype dynamics via intercentromeric recombination or chromosome fusion.</title>
        <authorList>
            <person name="Coelho M.A."/>
            <person name="David-Palma M."/>
            <person name="Shea T."/>
            <person name="Bowers K."/>
            <person name="McGinley-Smith S."/>
            <person name="Mohammad A.W."/>
            <person name="Gnirke A."/>
            <person name="Yurkov A.M."/>
            <person name="Nowrousian M."/>
            <person name="Sun S."/>
            <person name="Cuomo C.A."/>
            <person name="Heitman J."/>
        </authorList>
    </citation>
    <scope>NUCLEOTIDE SEQUENCE [LARGE SCALE GENOMIC DNA]</scope>
    <source>
        <strain evidence="3 4">CBS 13917</strain>
    </source>
</reference>
<feature type="compositionally biased region" description="Low complexity" evidence="1">
    <location>
        <begin position="30"/>
        <end position="53"/>
    </location>
</feature>
<dbReference type="RefSeq" id="XP_066802529.1">
    <property type="nucleotide sequence ID" value="XM_066947150.1"/>
</dbReference>
<dbReference type="KEGG" id="kne:92181305"/>
<keyword evidence="2" id="KW-1133">Transmembrane helix</keyword>
<feature type="transmembrane region" description="Helical" evidence="2">
    <location>
        <begin position="226"/>
        <end position="245"/>
    </location>
</feature>
<feature type="transmembrane region" description="Helical" evidence="2">
    <location>
        <begin position="119"/>
        <end position="136"/>
    </location>
</feature>
<dbReference type="AlphaFoldDB" id="A0AAW0YPX2"/>
<name>A0AAW0YPX2_9TREE</name>
<dbReference type="Proteomes" id="UP001388673">
    <property type="component" value="Unassembled WGS sequence"/>
</dbReference>
<comment type="caution">
    <text evidence="3">The sequence shown here is derived from an EMBL/GenBank/DDBJ whole genome shotgun (WGS) entry which is preliminary data.</text>
</comment>
<feature type="transmembrane region" description="Helical" evidence="2">
    <location>
        <begin position="340"/>
        <end position="366"/>
    </location>
</feature>